<feature type="transmembrane region" description="Helical" evidence="1">
    <location>
        <begin position="582"/>
        <end position="601"/>
    </location>
</feature>
<feature type="transmembrane region" description="Helical" evidence="1">
    <location>
        <begin position="335"/>
        <end position="355"/>
    </location>
</feature>
<dbReference type="Pfam" id="PF01433">
    <property type="entry name" value="Peptidase_M1"/>
    <property type="match status" value="1"/>
</dbReference>
<dbReference type="Pfam" id="PF12730">
    <property type="entry name" value="ABC2_membrane_4"/>
    <property type="match status" value="1"/>
</dbReference>
<feature type="transmembrane region" description="Helical" evidence="1">
    <location>
        <begin position="250"/>
        <end position="270"/>
    </location>
</feature>
<dbReference type="Proteomes" id="UP000239872">
    <property type="component" value="Unassembled WGS sequence"/>
</dbReference>
<dbReference type="GO" id="GO:0008237">
    <property type="term" value="F:metallopeptidase activity"/>
    <property type="evidence" value="ECO:0007669"/>
    <property type="project" value="InterPro"/>
</dbReference>
<accession>A0A2S7SS60</accession>
<evidence type="ECO:0000313" key="3">
    <source>
        <dbReference type="EMBL" id="PQJ09435.1"/>
    </source>
</evidence>
<feature type="transmembrane region" description="Helical" evidence="1">
    <location>
        <begin position="107"/>
        <end position="135"/>
    </location>
</feature>
<feature type="transmembrane region" description="Helical" evidence="1">
    <location>
        <begin position="181"/>
        <end position="207"/>
    </location>
</feature>
<dbReference type="OrthoDB" id="100605at2"/>
<dbReference type="Gene3D" id="1.10.390.10">
    <property type="entry name" value="Neutral Protease Domain 2"/>
    <property type="match status" value="1"/>
</dbReference>
<dbReference type="RefSeq" id="WP_105040885.1">
    <property type="nucleotide sequence ID" value="NZ_PPSL01000006.1"/>
</dbReference>
<keyword evidence="1" id="KW-0812">Transmembrane</keyword>
<keyword evidence="4" id="KW-1185">Reference proteome</keyword>
<dbReference type="GO" id="GO:0008270">
    <property type="term" value="F:zinc ion binding"/>
    <property type="evidence" value="ECO:0007669"/>
    <property type="project" value="InterPro"/>
</dbReference>
<dbReference type="AlphaFoldDB" id="A0A2S7SS60"/>
<keyword evidence="1" id="KW-0472">Membrane</keyword>
<protein>
    <recommendedName>
        <fullName evidence="2">Peptidase M1 membrane alanine aminopeptidase domain-containing protein</fullName>
    </recommendedName>
</protein>
<feature type="transmembrane region" description="Helical" evidence="1">
    <location>
        <begin position="64"/>
        <end position="86"/>
    </location>
</feature>
<feature type="transmembrane region" description="Helical" evidence="1">
    <location>
        <begin position="487"/>
        <end position="508"/>
    </location>
</feature>
<dbReference type="SUPFAM" id="SSF55486">
    <property type="entry name" value="Metalloproteases ('zincins'), catalytic domain"/>
    <property type="match status" value="1"/>
</dbReference>
<feature type="transmembrane region" description="Helical" evidence="1">
    <location>
        <begin position="20"/>
        <end position="44"/>
    </location>
</feature>
<feature type="transmembrane region" description="Helical" evidence="1">
    <location>
        <begin position="375"/>
        <end position="396"/>
    </location>
</feature>
<dbReference type="EMBL" id="PPSL01000006">
    <property type="protein sequence ID" value="PQJ09435.1"/>
    <property type="molecule type" value="Genomic_DNA"/>
</dbReference>
<feature type="transmembrane region" description="Helical" evidence="1">
    <location>
        <begin position="425"/>
        <end position="446"/>
    </location>
</feature>
<dbReference type="InterPro" id="IPR014782">
    <property type="entry name" value="Peptidase_M1_dom"/>
</dbReference>
<proteinExistence type="predicted"/>
<dbReference type="InterPro" id="IPR027268">
    <property type="entry name" value="Peptidase_M4/M1_CTD_sf"/>
</dbReference>
<feature type="transmembrane region" description="Helical" evidence="1">
    <location>
        <begin position="458"/>
        <end position="480"/>
    </location>
</feature>
<feature type="transmembrane region" description="Helical" evidence="1">
    <location>
        <begin position="541"/>
        <end position="561"/>
    </location>
</feature>
<evidence type="ECO:0000313" key="4">
    <source>
        <dbReference type="Proteomes" id="UP000239872"/>
    </source>
</evidence>
<comment type="caution">
    <text evidence="3">The sequence shown here is derived from an EMBL/GenBank/DDBJ whole genome shotgun (WGS) entry which is preliminary data.</text>
</comment>
<keyword evidence="1" id="KW-1133">Transmembrane helix</keyword>
<sequence length="1211" mass="136982">MFSTIFSFEVKRLLKTFSTYIYFTILFAVAFFIALIIGGAFKSANVNMAGEKILANSPLLIDGLFAQIDGWIGAIIVVAVIGNAVLKDFRYNTHNIIFSTPVNKFSYLFGRFSGAAFVCMLILTGPAFGMMLAYVSPWVSADKVGVFHLMPYVQAYLQSVVPNLLLQGAIFFAVSLIARDIFIIWLSLIIYWVTIGFASAFVGSLQYETLAAMLDPMGDQAKEIVTKHWSTYDKNNLSYQLTGVLLWNRLLWLSISALVFVAGYLSFSFSSSARRISFRKTSVSEKSGTNPNAFVKISFDQDKLPQASRSFTAATNLKTLWGLAVNECRTILRNVYFRIIILFGMLFLFIVSFQLGKAIYDTATYPVTYQVVEYFGGTFSLFIVILTIFFSGEIVWRNRENRMDNILDALPVPNWVFYVSKMSGLIFMQCILVALIMVCGIIVQLFRGYFNFEIFLYIKYLFGFRIISFWILAILCVFVQTLVRNKYIGYFIVVLFYVWNTFFASTVLKHNLFVLNSSAGVAYSDMNGFGHTVFPYIVFKIYWGAFGLILAALSSLLWARGTEATISWRLSQASAGAKKRSMALIAAAVIIFIGCGSFIYYNTNVLNKHMSGYDQGELQANFEKNYKKFELSAQPKITDVVVKVDIFPMERNLHASGTYVLQNKTGKTIDSLHLLIPDEIKVNSLSFSKGAQMVMNDTTFGYRIYKLPQPMAAGDTMTIAFNVDKNSHGFPHDFTGLSSPVYNGTFMNNSSFMPSIGYNNAYELSDNTERKKHGLGYRATENAITDTTQYNTNGFTKDADFITFDATVSTVPDQIAIAPGYLQKEWSENGRRYFHYKMDSKIMNFYSFLSARYEVKKEVYNGVNLEIYYHRGHEYNLQRMINGMKKSLAYYTASFSPYQHKQVRILEFPRYGTFAQSFPNTIPFSEGIGFIVNVDDSSKEDLDYTFYVTAHEVAHQWFAHQVVGANVEGSNMLSETLAQYGAITVMEKQYGEERIKKFLHIEMDKYLTARSNEAEKEKTLSLVDGGQQYILYQKGGIIMTSLRKYIGEDSINKGLKMFLDKYAFKAPPYPTTLDFLACMRAVTPDSMQYMITDGFQKIIIYDNKITEASAAKNGDQYVTSVTVDIKKLSGAGDGKETPISCNDYIDIAVYKDKSTILTTTRYKLKNGTTKLSIPTSVKPYKVVLDPQVLLIDKKTDDNEKRLDVNDKVAKK</sequence>
<evidence type="ECO:0000259" key="2">
    <source>
        <dbReference type="Pfam" id="PF01433"/>
    </source>
</evidence>
<gene>
    <name evidence="3" type="ORF">CJD36_019530</name>
</gene>
<evidence type="ECO:0000256" key="1">
    <source>
        <dbReference type="SAM" id="Phobius"/>
    </source>
</evidence>
<feature type="domain" description="Peptidase M1 membrane alanine aminopeptidase" evidence="2">
    <location>
        <begin position="882"/>
        <end position="1067"/>
    </location>
</feature>
<feature type="transmembrane region" description="Helical" evidence="1">
    <location>
        <begin position="155"/>
        <end position="174"/>
    </location>
</feature>
<reference evidence="3 4" key="1">
    <citation type="submission" date="2018-01" db="EMBL/GenBank/DDBJ databases">
        <title>A novel member of the phylum Bacteroidetes isolated from glacier ice.</title>
        <authorList>
            <person name="Liu Q."/>
            <person name="Xin Y.-H."/>
        </authorList>
    </citation>
    <scope>NUCLEOTIDE SEQUENCE [LARGE SCALE GENOMIC DNA]</scope>
    <source>
        <strain evidence="3 4">RB1R16</strain>
    </source>
</reference>
<organism evidence="3 4">
    <name type="scientific">Flavipsychrobacter stenotrophus</name>
    <dbReference type="NCBI Taxonomy" id="2077091"/>
    <lineage>
        <taxon>Bacteria</taxon>
        <taxon>Pseudomonadati</taxon>
        <taxon>Bacteroidota</taxon>
        <taxon>Chitinophagia</taxon>
        <taxon>Chitinophagales</taxon>
        <taxon>Chitinophagaceae</taxon>
        <taxon>Flavipsychrobacter</taxon>
    </lineage>
</organism>
<name>A0A2S7SS60_9BACT</name>